<reference evidence="1 2" key="1">
    <citation type="submission" date="2015-01" db="EMBL/GenBank/DDBJ databases">
        <title>Evolution of Trichinella species and genotypes.</title>
        <authorList>
            <person name="Korhonen P.K."/>
            <person name="Edoardo P."/>
            <person name="Giuseppe L.R."/>
            <person name="Gasser R.B."/>
        </authorList>
    </citation>
    <scope>NUCLEOTIDE SEQUENCE [LARGE SCALE GENOMIC DNA]</scope>
    <source>
        <strain evidence="1">ISS417</strain>
    </source>
</reference>
<organism evidence="1 2">
    <name type="scientific">Trichinella murrelli</name>
    <dbReference type="NCBI Taxonomy" id="144512"/>
    <lineage>
        <taxon>Eukaryota</taxon>
        <taxon>Metazoa</taxon>
        <taxon>Ecdysozoa</taxon>
        <taxon>Nematoda</taxon>
        <taxon>Enoplea</taxon>
        <taxon>Dorylaimia</taxon>
        <taxon>Trichinellida</taxon>
        <taxon>Trichinellidae</taxon>
        <taxon>Trichinella</taxon>
    </lineage>
</organism>
<name>A0A0V0SQ62_9BILA</name>
<evidence type="ECO:0000313" key="2">
    <source>
        <dbReference type="Proteomes" id="UP000055048"/>
    </source>
</evidence>
<comment type="caution">
    <text evidence="1">The sequence shown here is derived from an EMBL/GenBank/DDBJ whole genome shotgun (WGS) entry which is preliminary data.</text>
</comment>
<protein>
    <submittedName>
        <fullName evidence="1">Uncharacterized protein</fullName>
    </submittedName>
</protein>
<evidence type="ECO:0000313" key="1">
    <source>
        <dbReference type="EMBL" id="KRX28840.1"/>
    </source>
</evidence>
<sequence>MAECEGLYTVDCREKIVIKVYNRRFTITIATGGQGYVNCMSQSGCSSMVRSM</sequence>
<proteinExistence type="predicted"/>
<dbReference type="EMBL" id="JYDJ01003960">
    <property type="protein sequence ID" value="KRX28840.1"/>
    <property type="molecule type" value="Genomic_DNA"/>
</dbReference>
<dbReference type="Proteomes" id="UP000055048">
    <property type="component" value="Unassembled WGS sequence"/>
</dbReference>
<dbReference type="OrthoDB" id="5919971at2759"/>
<feature type="non-terminal residue" evidence="1">
    <location>
        <position position="52"/>
    </location>
</feature>
<gene>
    <name evidence="1" type="ORF">T05_1571</name>
</gene>
<keyword evidence="2" id="KW-1185">Reference proteome</keyword>
<accession>A0A0V0SQ62</accession>
<dbReference type="AlphaFoldDB" id="A0A0V0SQ62"/>